<sequence length="636" mass="71855">MKHPSTKQSAVLNEREAACPEAQRDTAIQVNPLPLLPADFRPLRGSTPVPMEMDDSCAGDEDKPAAQEDTSYVPSFSESFFSAHHESSEVPTRVEEALHTERKFIVFESCLRELLTTCKVCGQAVGDISSKVVGTLLIVEGMCDKEHMLQWRSQPLVRGSGAGNILLAAGVLFSGCAVAATLRCLNSIGVQAITERTFYNYQRAYLLPAINELFHRKQAEMASELAGLQVDLAGDGRCDSPGSNAKYMTYSVLSMQNGCILHTEQVQVGESPEVPNSVSMEKQGLAKCLMGVEKLGIRIRSLTLDRHPGVNRYCRVEKPENKHWFDTWHVAKGLKKKLLAASRTHQVITPWIQSILNHLYWVAAMGQGDGELVTSMWRSLLNHVFNKHDGHDGPYKKCLHDSLDDREWLRPASPAFLRLKAIVDNVRLLKDIRRLSPEVQTFSLESFHSVLNRFAPKSNAFSVDGMQERTRLAVLHFNENAARHQALTQDGQQRWKINSSKARRCHFTVTTVKEDPSYGQEVIDVFNTFQFTPAEQDDNDALVHWFNAYCEPQRNETFEKHAFCARMQHEGELFEQSSRNVQLEAQSCNFGEPKYFMVRDQLERDTTDKKLRARLLQEKELTSDKAIDFCKAAEMH</sequence>
<protein>
    <submittedName>
        <fullName evidence="1">Uncharacterized protein</fullName>
    </submittedName>
</protein>
<dbReference type="Proteomes" id="UP000821865">
    <property type="component" value="Chromosome 4"/>
</dbReference>
<reference evidence="1" key="1">
    <citation type="submission" date="2020-05" db="EMBL/GenBank/DDBJ databases">
        <title>Large-scale comparative analyses of tick genomes elucidate their genetic diversity and vector capacities.</title>
        <authorList>
            <person name="Jia N."/>
            <person name="Wang J."/>
            <person name="Shi W."/>
            <person name="Du L."/>
            <person name="Sun Y."/>
            <person name="Zhan W."/>
            <person name="Jiang J."/>
            <person name="Wang Q."/>
            <person name="Zhang B."/>
            <person name="Ji P."/>
            <person name="Sakyi L.B."/>
            <person name="Cui X."/>
            <person name="Yuan T."/>
            <person name="Jiang B."/>
            <person name="Yang W."/>
            <person name="Lam T.T.-Y."/>
            <person name="Chang Q."/>
            <person name="Ding S."/>
            <person name="Wang X."/>
            <person name="Zhu J."/>
            <person name="Ruan X."/>
            <person name="Zhao L."/>
            <person name="Wei J."/>
            <person name="Que T."/>
            <person name="Du C."/>
            <person name="Cheng J."/>
            <person name="Dai P."/>
            <person name="Han X."/>
            <person name="Huang E."/>
            <person name="Gao Y."/>
            <person name="Liu J."/>
            <person name="Shao H."/>
            <person name="Ye R."/>
            <person name="Li L."/>
            <person name="Wei W."/>
            <person name="Wang X."/>
            <person name="Wang C."/>
            <person name="Yang T."/>
            <person name="Huo Q."/>
            <person name="Li W."/>
            <person name="Guo W."/>
            <person name="Chen H."/>
            <person name="Zhou L."/>
            <person name="Ni X."/>
            <person name="Tian J."/>
            <person name="Zhou Y."/>
            <person name="Sheng Y."/>
            <person name="Liu T."/>
            <person name="Pan Y."/>
            <person name="Xia L."/>
            <person name="Li J."/>
            <person name="Zhao F."/>
            <person name="Cao W."/>
        </authorList>
    </citation>
    <scope>NUCLEOTIDE SEQUENCE</scope>
    <source>
        <strain evidence="1">Dsil-2018</strain>
    </source>
</reference>
<name>A0ACB8CXL0_DERSI</name>
<evidence type="ECO:0000313" key="1">
    <source>
        <dbReference type="EMBL" id="KAH7953894.1"/>
    </source>
</evidence>
<organism evidence="1 2">
    <name type="scientific">Dermacentor silvarum</name>
    <name type="common">Tick</name>
    <dbReference type="NCBI Taxonomy" id="543639"/>
    <lineage>
        <taxon>Eukaryota</taxon>
        <taxon>Metazoa</taxon>
        <taxon>Ecdysozoa</taxon>
        <taxon>Arthropoda</taxon>
        <taxon>Chelicerata</taxon>
        <taxon>Arachnida</taxon>
        <taxon>Acari</taxon>
        <taxon>Parasitiformes</taxon>
        <taxon>Ixodida</taxon>
        <taxon>Ixodoidea</taxon>
        <taxon>Ixodidae</taxon>
        <taxon>Rhipicephalinae</taxon>
        <taxon>Dermacentor</taxon>
    </lineage>
</organism>
<comment type="caution">
    <text evidence="1">The sequence shown here is derived from an EMBL/GenBank/DDBJ whole genome shotgun (WGS) entry which is preliminary data.</text>
</comment>
<gene>
    <name evidence="1" type="ORF">HPB49_013797</name>
</gene>
<proteinExistence type="predicted"/>
<dbReference type="EMBL" id="CM023473">
    <property type="protein sequence ID" value="KAH7953894.1"/>
    <property type="molecule type" value="Genomic_DNA"/>
</dbReference>
<keyword evidence="2" id="KW-1185">Reference proteome</keyword>
<accession>A0ACB8CXL0</accession>
<evidence type="ECO:0000313" key="2">
    <source>
        <dbReference type="Proteomes" id="UP000821865"/>
    </source>
</evidence>